<gene>
    <name evidence="2" type="ORF">AB0C36_11090</name>
</gene>
<dbReference type="RefSeq" id="WP_358352381.1">
    <property type="nucleotide sequence ID" value="NZ_JBEZFP010000021.1"/>
</dbReference>
<proteinExistence type="predicted"/>
<sequence length="161" mass="17134">MSTKTHHVQGEDVDHAGHVDTGIMSRRWIYVGSLVLLLGLLISGIVAYNSVHRTNQATDKANQLRAALGAAGLPQPDTDLIVRNLGTDGGIVCDDPGDALRQGVDRVSLNNGAAGPGQRPIIGSARVAQAERIVLQTYCPDKVAAFDNEIDDLKFDDVVEP</sequence>
<dbReference type="EMBL" id="JBEZFP010000021">
    <property type="protein sequence ID" value="MEU8134046.1"/>
    <property type="molecule type" value="Genomic_DNA"/>
</dbReference>
<accession>A0ABV3DED2</accession>
<keyword evidence="3" id="KW-1185">Reference proteome</keyword>
<protein>
    <recommendedName>
        <fullName evidence="4">LytR/CpsA/Psr regulator C-terminal domain-containing protein</fullName>
    </recommendedName>
</protein>
<feature type="transmembrane region" description="Helical" evidence="1">
    <location>
        <begin position="28"/>
        <end position="48"/>
    </location>
</feature>
<evidence type="ECO:0008006" key="4">
    <source>
        <dbReference type="Google" id="ProtNLM"/>
    </source>
</evidence>
<keyword evidence="1" id="KW-0472">Membrane</keyword>
<keyword evidence="1" id="KW-1133">Transmembrane helix</keyword>
<name>A0ABV3DED2_9ACTN</name>
<evidence type="ECO:0000313" key="3">
    <source>
        <dbReference type="Proteomes" id="UP001551482"/>
    </source>
</evidence>
<evidence type="ECO:0000313" key="2">
    <source>
        <dbReference type="EMBL" id="MEU8134046.1"/>
    </source>
</evidence>
<reference evidence="2 3" key="1">
    <citation type="submission" date="2024-06" db="EMBL/GenBank/DDBJ databases">
        <title>The Natural Products Discovery Center: Release of the First 8490 Sequenced Strains for Exploring Actinobacteria Biosynthetic Diversity.</title>
        <authorList>
            <person name="Kalkreuter E."/>
            <person name="Kautsar S.A."/>
            <person name="Yang D."/>
            <person name="Bader C.D."/>
            <person name="Teijaro C.N."/>
            <person name="Fluegel L."/>
            <person name="Davis C.M."/>
            <person name="Simpson J.R."/>
            <person name="Lauterbach L."/>
            <person name="Steele A.D."/>
            <person name="Gui C."/>
            <person name="Meng S."/>
            <person name="Li G."/>
            <person name="Viehrig K."/>
            <person name="Ye F."/>
            <person name="Su P."/>
            <person name="Kiefer A.F."/>
            <person name="Nichols A."/>
            <person name="Cepeda A.J."/>
            <person name="Yan W."/>
            <person name="Fan B."/>
            <person name="Jiang Y."/>
            <person name="Adhikari A."/>
            <person name="Zheng C.-J."/>
            <person name="Schuster L."/>
            <person name="Cowan T.M."/>
            <person name="Smanski M.J."/>
            <person name="Chevrette M.G."/>
            <person name="De Carvalho L.P.S."/>
            <person name="Shen B."/>
        </authorList>
    </citation>
    <scope>NUCLEOTIDE SEQUENCE [LARGE SCALE GENOMIC DNA]</scope>
    <source>
        <strain evidence="2 3">NPDC048946</strain>
    </source>
</reference>
<evidence type="ECO:0000256" key="1">
    <source>
        <dbReference type="SAM" id="Phobius"/>
    </source>
</evidence>
<dbReference type="Proteomes" id="UP001551482">
    <property type="component" value="Unassembled WGS sequence"/>
</dbReference>
<organism evidence="2 3">
    <name type="scientific">Streptodolium elevatio</name>
    <dbReference type="NCBI Taxonomy" id="3157996"/>
    <lineage>
        <taxon>Bacteria</taxon>
        <taxon>Bacillati</taxon>
        <taxon>Actinomycetota</taxon>
        <taxon>Actinomycetes</taxon>
        <taxon>Kitasatosporales</taxon>
        <taxon>Streptomycetaceae</taxon>
        <taxon>Streptodolium</taxon>
    </lineage>
</organism>
<keyword evidence="1" id="KW-0812">Transmembrane</keyword>
<comment type="caution">
    <text evidence="2">The sequence shown here is derived from an EMBL/GenBank/DDBJ whole genome shotgun (WGS) entry which is preliminary data.</text>
</comment>